<reference evidence="2" key="3">
    <citation type="submission" date="2015-04" db="UniProtKB">
        <authorList>
            <consortium name="EnsemblPlants"/>
        </authorList>
    </citation>
    <scope>IDENTIFICATION</scope>
</reference>
<dbReference type="Proteomes" id="UP000032180">
    <property type="component" value="Chromosome 7"/>
</dbReference>
<evidence type="ECO:0000256" key="1">
    <source>
        <dbReference type="SAM" id="MobiDB-lite"/>
    </source>
</evidence>
<dbReference type="Gramene" id="LPERR07G03740.1">
    <property type="protein sequence ID" value="LPERR07G03740.1"/>
    <property type="gene ID" value="LPERR07G03740"/>
</dbReference>
<feature type="compositionally biased region" description="Basic residues" evidence="1">
    <location>
        <begin position="1"/>
        <end position="13"/>
    </location>
</feature>
<evidence type="ECO:0000313" key="2">
    <source>
        <dbReference type="EnsemblPlants" id="LPERR07G03740.1"/>
    </source>
</evidence>
<name>A0A0D9WVW8_9ORYZ</name>
<reference evidence="3" key="2">
    <citation type="submission" date="2013-12" db="EMBL/GenBank/DDBJ databases">
        <authorList>
            <person name="Yu Y."/>
            <person name="Lee S."/>
            <person name="de Baynast K."/>
            <person name="Wissotski M."/>
            <person name="Liu L."/>
            <person name="Talag J."/>
            <person name="Goicoechea J."/>
            <person name="Angelova A."/>
            <person name="Jetty R."/>
            <person name="Kudrna D."/>
            <person name="Golser W."/>
            <person name="Rivera L."/>
            <person name="Zhang J."/>
            <person name="Wing R."/>
        </authorList>
    </citation>
    <scope>NUCLEOTIDE SEQUENCE</scope>
</reference>
<proteinExistence type="predicted"/>
<sequence length="128" mass="13741">MAHMSSSRRSRSRRKEEVSNSALLRLPPPFPKLAHFLSSPPAAGVDQASERAANRILSPASRAPPSATLRSPPTGEIGLPSAANRLESGWFVPGIAAGRRSVLPGCMTALRLWSLIRLLKIFWSGCGD</sequence>
<dbReference type="HOGENOM" id="CLU_1962769_0_0_1"/>
<reference evidence="2 3" key="1">
    <citation type="submission" date="2012-08" db="EMBL/GenBank/DDBJ databases">
        <title>Oryza genome evolution.</title>
        <authorList>
            <person name="Wing R.A."/>
        </authorList>
    </citation>
    <scope>NUCLEOTIDE SEQUENCE</scope>
</reference>
<dbReference type="AlphaFoldDB" id="A0A0D9WVW8"/>
<keyword evidence="3" id="KW-1185">Reference proteome</keyword>
<feature type="region of interest" description="Disordered" evidence="1">
    <location>
        <begin position="1"/>
        <end position="79"/>
    </location>
</feature>
<evidence type="ECO:0000313" key="3">
    <source>
        <dbReference type="Proteomes" id="UP000032180"/>
    </source>
</evidence>
<protein>
    <submittedName>
        <fullName evidence="2">Uncharacterized protein</fullName>
    </submittedName>
</protein>
<accession>A0A0D9WVW8</accession>
<organism evidence="2 3">
    <name type="scientific">Leersia perrieri</name>
    <dbReference type="NCBI Taxonomy" id="77586"/>
    <lineage>
        <taxon>Eukaryota</taxon>
        <taxon>Viridiplantae</taxon>
        <taxon>Streptophyta</taxon>
        <taxon>Embryophyta</taxon>
        <taxon>Tracheophyta</taxon>
        <taxon>Spermatophyta</taxon>
        <taxon>Magnoliopsida</taxon>
        <taxon>Liliopsida</taxon>
        <taxon>Poales</taxon>
        <taxon>Poaceae</taxon>
        <taxon>BOP clade</taxon>
        <taxon>Oryzoideae</taxon>
        <taxon>Oryzeae</taxon>
        <taxon>Oryzinae</taxon>
        <taxon>Leersia</taxon>
    </lineage>
</organism>
<dbReference type="EnsemblPlants" id="LPERR07G03740.1">
    <property type="protein sequence ID" value="LPERR07G03740.1"/>
    <property type="gene ID" value="LPERR07G03740"/>
</dbReference>